<dbReference type="PANTHER" id="PTHR10629:SF52">
    <property type="entry name" value="DNA (CYTOSINE-5)-METHYLTRANSFERASE 1"/>
    <property type="match status" value="1"/>
</dbReference>
<sequence>MSNGSTGQSWVTSDRNRNRYSAVDFELDWLKLKKRPAPITDSRPIRIADAFCGGGIFSLGIDEGLRSVGLQATHALGIDFNKDAIATFKENFPESHAIHADVLSVAHGAFGTKSSPTERELIRCSGEIDVLVGGPPCQGNSDLNNHTRRIDPKNELYFSMVRLTELLKPKVLLIENVPGVLHDKGDVVPRTSAALRAIGYHVTQAVVELQRIGVPQRRKRLVVMAWTNGCFDIDRALALHESPSRPVSWAIDDLQDQYDADSTYNSSASHSAENQRRIKLLFKRDLYDLPNSERPPCHRDKPHSYVSVYGRMRWDEAAPTITGGFGSTGQGRFVHPKFARTLTPHEACRLQFVPDYFCFPEGVGRRSMQQIIGNAAPPKLSQVLISEAAARGLLG</sequence>
<dbReference type="PANTHER" id="PTHR10629">
    <property type="entry name" value="CYTOSINE-SPECIFIC METHYLTRANSFERASE"/>
    <property type="match status" value="1"/>
</dbReference>
<reference evidence="9 10" key="1">
    <citation type="submission" date="2024-07" db="EMBL/GenBank/DDBJ databases">
        <title>Luteimonas salilacus sp. nov., isolated from the shore soil of Salt Lake in Tibet of China.</title>
        <authorList>
            <person name="Zhang X."/>
            <person name="Li A."/>
        </authorList>
    </citation>
    <scope>NUCLEOTIDE SEQUENCE [LARGE SCALE GENOMIC DNA]</scope>
    <source>
        <strain evidence="9 10">B3-2-R+30</strain>
    </source>
</reference>
<keyword evidence="5" id="KW-0680">Restriction system</keyword>
<evidence type="ECO:0000256" key="7">
    <source>
        <dbReference type="PROSITE-ProRule" id="PRU01016"/>
    </source>
</evidence>
<name>A0ABV4HPF9_9GAMM</name>
<keyword evidence="4 7" id="KW-0949">S-adenosyl-L-methionine</keyword>
<dbReference type="Gene3D" id="3.40.50.150">
    <property type="entry name" value="Vaccinia Virus protein VP39"/>
    <property type="match status" value="1"/>
</dbReference>
<evidence type="ECO:0000256" key="6">
    <source>
        <dbReference type="ARBA" id="ARBA00047422"/>
    </source>
</evidence>
<evidence type="ECO:0000256" key="2">
    <source>
        <dbReference type="ARBA" id="ARBA00022603"/>
    </source>
</evidence>
<dbReference type="RefSeq" id="WP_370563968.1">
    <property type="nucleotide sequence ID" value="NZ_JBFWIB010000005.1"/>
</dbReference>
<feature type="active site" evidence="7">
    <location>
        <position position="137"/>
    </location>
</feature>
<evidence type="ECO:0000256" key="3">
    <source>
        <dbReference type="ARBA" id="ARBA00022679"/>
    </source>
</evidence>
<dbReference type="EC" id="2.1.1.37" evidence="1"/>
<dbReference type="GO" id="GO:0032259">
    <property type="term" value="P:methylation"/>
    <property type="evidence" value="ECO:0007669"/>
    <property type="project" value="UniProtKB-KW"/>
</dbReference>
<dbReference type="GO" id="GO:0003886">
    <property type="term" value="F:DNA (cytosine-5-)-methyltransferase activity"/>
    <property type="evidence" value="ECO:0007669"/>
    <property type="project" value="UniProtKB-EC"/>
</dbReference>
<organism evidence="9 10">
    <name type="scientific">Luteimonas salinilitoris</name>
    <dbReference type="NCBI Taxonomy" id="3237697"/>
    <lineage>
        <taxon>Bacteria</taxon>
        <taxon>Pseudomonadati</taxon>
        <taxon>Pseudomonadota</taxon>
        <taxon>Gammaproteobacteria</taxon>
        <taxon>Lysobacterales</taxon>
        <taxon>Lysobacteraceae</taxon>
        <taxon>Luteimonas</taxon>
    </lineage>
</organism>
<dbReference type="InterPro" id="IPR029063">
    <property type="entry name" value="SAM-dependent_MTases_sf"/>
</dbReference>
<dbReference type="Gene3D" id="3.90.120.10">
    <property type="entry name" value="DNA Methylase, subunit A, domain 2"/>
    <property type="match status" value="1"/>
</dbReference>
<proteinExistence type="inferred from homology"/>
<keyword evidence="2 7" id="KW-0489">Methyltransferase</keyword>
<dbReference type="NCBIfam" id="TIGR00675">
    <property type="entry name" value="dcm"/>
    <property type="match status" value="1"/>
</dbReference>
<evidence type="ECO:0000256" key="5">
    <source>
        <dbReference type="ARBA" id="ARBA00022747"/>
    </source>
</evidence>
<evidence type="ECO:0000256" key="1">
    <source>
        <dbReference type="ARBA" id="ARBA00011975"/>
    </source>
</evidence>
<dbReference type="EMBL" id="JBFWIC010000008">
    <property type="protein sequence ID" value="MEZ0474625.1"/>
    <property type="molecule type" value="Genomic_DNA"/>
</dbReference>
<protein>
    <recommendedName>
        <fullName evidence="1">DNA (cytosine-5-)-methyltransferase</fullName>
        <ecNumber evidence="1">2.1.1.37</ecNumber>
    </recommendedName>
</protein>
<evidence type="ECO:0000313" key="10">
    <source>
        <dbReference type="Proteomes" id="UP001566331"/>
    </source>
</evidence>
<keyword evidence="3 7" id="KW-0808">Transferase</keyword>
<keyword evidence="10" id="KW-1185">Reference proteome</keyword>
<dbReference type="PROSITE" id="PS51679">
    <property type="entry name" value="SAM_MT_C5"/>
    <property type="match status" value="1"/>
</dbReference>
<accession>A0ABV4HPF9</accession>
<comment type="catalytic activity">
    <reaction evidence="6">
        <text>a 2'-deoxycytidine in DNA + S-adenosyl-L-methionine = a 5-methyl-2'-deoxycytidine in DNA + S-adenosyl-L-homocysteine + H(+)</text>
        <dbReference type="Rhea" id="RHEA:13681"/>
        <dbReference type="Rhea" id="RHEA-COMP:11369"/>
        <dbReference type="Rhea" id="RHEA-COMP:11370"/>
        <dbReference type="ChEBI" id="CHEBI:15378"/>
        <dbReference type="ChEBI" id="CHEBI:57856"/>
        <dbReference type="ChEBI" id="CHEBI:59789"/>
        <dbReference type="ChEBI" id="CHEBI:85452"/>
        <dbReference type="ChEBI" id="CHEBI:85454"/>
        <dbReference type="EC" id="2.1.1.37"/>
    </reaction>
</comment>
<dbReference type="Pfam" id="PF00145">
    <property type="entry name" value="DNA_methylase"/>
    <property type="match status" value="1"/>
</dbReference>
<dbReference type="InterPro" id="IPR001525">
    <property type="entry name" value="C5_MeTfrase"/>
</dbReference>
<dbReference type="PRINTS" id="PR00105">
    <property type="entry name" value="C5METTRFRASE"/>
</dbReference>
<comment type="caution">
    <text evidence="9">The sequence shown here is derived from an EMBL/GenBank/DDBJ whole genome shotgun (WGS) entry which is preliminary data.</text>
</comment>
<evidence type="ECO:0000313" key="9">
    <source>
        <dbReference type="EMBL" id="MEZ0474625.1"/>
    </source>
</evidence>
<dbReference type="InterPro" id="IPR050390">
    <property type="entry name" value="C5-Methyltransferase"/>
</dbReference>
<evidence type="ECO:0000256" key="4">
    <source>
        <dbReference type="ARBA" id="ARBA00022691"/>
    </source>
</evidence>
<dbReference type="SUPFAM" id="SSF53335">
    <property type="entry name" value="S-adenosyl-L-methionine-dependent methyltransferases"/>
    <property type="match status" value="1"/>
</dbReference>
<comment type="similarity">
    <text evidence="7 8">Belongs to the class I-like SAM-binding methyltransferase superfamily. C5-methyltransferase family.</text>
</comment>
<evidence type="ECO:0000256" key="8">
    <source>
        <dbReference type="RuleBase" id="RU000416"/>
    </source>
</evidence>
<gene>
    <name evidence="9" type="ORF">AB6713_08335</name>
</gene>
<dbReference type="Proteomes" id="UP001566331">
    <property type="component" value="Unassembled WGS sequence"/>
</dbReference>